<feature type="transmembrane region" description="Helical" evidence="8">
    <location>
        <begin position="341"/>
        <end position="362"/>
    </location>
</feature>
<comment type="similarity">
    <text evidence="2 7">Belongs to the major facilitator superfamily. Sugar transporter (TC 2.A.1.1) family.</text>
</comment>
<feature type="transmembrane region" description="Helical" evidence="8">
    <location>
        <begin position="28"/>
        <end position="57"/>
    </location>
</feature>
<keyword evidence="5 8" id="KW-1133">Transmembrane helix</keyword>
<evidence type="ECO:0000256" key="8">
    <source>
        <dbReference type="SAM" id="Phobius"/>
    </source>
</evidence>
<dbReference type="PANTHER" id="PTHR48020:SF46">
    <property type="entry name" value="SUGAR PORTER (SP) FAMILY MFS TRANSPORTER"/>
    <property type="match status" value="1"/>
</dbReference>
<feature type="transmembrane region" description="Helical" evidence="8">
    <location>
        <begin position="187"/>
        <end position="209"/>
    </location>
</feature>
<dbReference type="InterPro" id="IPR005829">
    <property type="entry name" value="Sugar_transporter_CS"/>
</dbReference>
<dbReference type="InterPro" id="IPR036259">
    <property type="entry name" value="MFS_trans_sf"/>
</dbReference>
<evidence type="ECO:0000256" key="2">
    <source>
        <dbReference type="ARBA" id="ARBA00010992"/>
    </source>
</evidence>
<evidence type="ECO:0000259" key="9">
    <source>
        <dbReference type="PROSITE" id="PS50850"/>
    </source>
</evidence>
<feature type="transmembrane region" description="Helical" evidence="8">
    <location>
        <begin position="126"/>
        <end position="148"/>
    </location>
</feature>
<organism evidence="10 11">
    <name type="scientific">Vicia faba</name>
    <name type="common">Broad bean</name>
    <name type="synonym">Faba vulgaris</name>
    <dbReference type="NCBI Taxonomy" id="3906"/>
    <lineage>
        <taxon>Eukaryota</taxon>
        <taxon>Viridiplantae</taxon>
        <taxon>Streptophyta</taxon>
        <taxon>Embryophyta</taxon>
        <taxon>Tracheophyta</taxon>
        <taxon>Spermatophyta</taxon>
        <taxon>Magnoliopsida</taxon>
        <taxon>eudicotyledons</taxon>
        <taxon>Gunneridae</taxon>
        <taxon>Pentapetalae</taxon>
        <taxon>rosids</taxon>
        <taxon>fabids</taxon>
        <taxon>Fabales</taxon>
        <taxon>Fabaceae</taxon>
        <taxon>Papilionoideae</taxon>
        <taxon>50 kb inversion clade</taxon>
        <taxon>NPAAA clade</taxon>
        <taxon>Hologalegina</taxon>
        <taxon>IRL clade</taxon>
        <taxon>Fabeae</taxon>
        <taxon>Vicia</taxon>
    </lineage>
</organism>
<evidence type="ECO:0000256" key="1">
    <source>
        <dbReference type="ARBA" id="ARBA00004141"/>
    </source>
</evidence>
<dbReference type="InterPro" id="IPR050814">
    <property type="entry name" value="Myo-inositol_Transporter"/>
</dbReference>
<evidence type="ECO:0000313" key="11">
    <source>
        <dbReference type="Proteomes" id="UP001157006"/>
    </source>
</evidence>
<keyword evidence="6 8" id="KW-0472">Membrane</keyword>
<dbReference type="EMBL" id="OX451737">
    <property type="protein sequence ID" value="CAI8598008.1"/>
    <property type="molecule type" value="Genomic_DNA"/>
</dbReference>
<dbReference type="Proteomes" id="UP001157006">
    <property type="component" value="Chromosome 2"/>
</dbReference>
<feature type="transmembrane region" description="Helical" evidence="8">
    <location>
        <begin position="272"/>
        <end position="292"/>
    </location>
</feature>
<evidence type="ECO:0000256" key="6">
    <source>
        <dbReference type="ARBA" id="ARBA00023136"/>
    </source>
</evidence>
<dbReference type="InterPro" id="IPR020846">
    <property type="entry name" value="MFS_dom"/>
</dbReference>
<name>A0AAV0ZLM4_VICFA</name>
<feature type="transmembrane region" description="Helical" evidence="8">
    <location>
        <begin position="374"/>
        <end position="398"/>
    </location>
</feature>
<feature type="transmembrane region" description="Helical" evidence="8">
    <location>
        <begin position="160"/>
        <end position="181"/>
    </location>
</feature>
<dbReference type="Pfam" id="PF00083">
    <property type="entry name" value="Sugar_tr"/>
    <property type="match status" value="1"/>
</dbReference>
<comment type="subcellular location">
    <subcellularLocation>
        <location evidence="1">Membrane</location>
        <topology evidence="1">Multi-pass membrane protein</topology>
    </subcellularLocation>
</comment>
<feature type="transmembrane region" description="Helical" evidence="8">
    <location>
        <begin position="312"/>
        <end position="334"/>
    </location>
</feature>
<feature type="transmembrane region" description="Helical" evidence="8">
    <location>
        <begin position="437"/>
        <end position="461"/>
    </location>
</feature>
<keyword evidence="4 8" id="KW-0812">Transmembrane</keyword>
<evidence type="ECO:0000313" key="10">
    <source>
        <dbReference type="EMBL" id="CAI8598008.1"/>
    </source>
</evidence>
<dbReference type="GO" id="GO:0015798">
    <property type="term" value="P:myo-inositol transport"/>
    <property type="evidence" value="ECO:0007669"/>
    <property type="project" value="UniProtKB-ARBA"/>
</dbReference>
<keyword evidence="11" id="KW-1185">Reference proteome</keyword>
<dbReference type="CDD" id="cd17360">
    <property type="entry name" value="MFS_HMIT_like"/>
    <property type="match status" value="1"/>
</dbReference>
<proteinExistence type="inferred from homology"/>
<dbReference type="FunFam" id="1.20.1250.20:FF:000073">
    <property type="entry name" value="MFS myo-inositol transporter, putative"/>
    <property type="match status" value="1"/>
</dbReference>
<evidence type="ECO:0000256" key="3">
    <source>
        <dbReference type="ARBA" id="ARBA00022448"/>
    </source>
</evidence>
<dbReference type="SUPFAM" id="SSF103473">
    <property type="entry name" value="MFS general substrate transporter"/>
    <property type="match status" value="1"/>
</dbReference>
<dbReference type="GO" id="GO:0016020">
    <property type="term" value="C:membrane"/>
    <property type="evidence" value="ECO:0007669"/>
    <property type="project" value="UniProtKB-SubCell"/>
</dbReference>
<evidence type="ECO:0000256" key="4">
    <source>
        <dbReference type="ARBA" id="ARBA00022692"/>
    </source>
</evidence>
<dbReference type="PROSITE" id="PS50850">
    <property type="entry name" value="MFS"/>
    <property type="match status" value="1"/>
</dbReference>
<keyword evidence="3 7" id="KW-0813">Transport</keyword>
<sequence length="497" mass="54126">MMPQATPGSSGYLELYPERKMTYFKNPYTLGVTAAAGIGGLLFGYDTGVISGALLYIKDDFDDVRKSSFLQETIVSMALAGAIIGAATGGWVNDVFGRKKAILSADVVFGLGSVVMAAAPDAYVLIFGRLLVGVGVGITSVTAPVYIAESSPSEIRGSLVSTYVLMITGGQFLSYLINLAFSQVTGTWRWMLGVAGLPAIIQFSVMLFLPESPRWLFLKNRKEEAISVLFNIYTYERLEDEVNYLTDVSEQEIYKRKNIRYMDVFRSKEIRIAFFVGGGLQAFLQFTGIGIVMNYTATIIQMAGFNSNQLAILLSLIVAGVNATGTVIGISLIDHVGRRKLALSSLSGATMGLAILSTGSYLHSSDSSNRIYGWIAIIGLAMYILFFTPGMGLVPWTVNSEIYPEEFRGVCGGMSATVNWICSVIMSESFLSVSDSVGLGGSFMILGVICVVAFFFVLFFVPETKGLTFEEVSLIWKKRARGKYYDTQTLLERGSQF</sequence>
<reference evidence="10 11" key="1">
    <citation type="submission" date="2023-01" db="EMBL/GenBank/DDBJ databases">
        <authorList>
            <person name="Kreplak J."/>
        </authorList>
    </citation>
    <scope>NUCLEOTIDE SEQUENCE [LARGE SCALE GENOMIC DNA]</scope>
</reference>
<feature type="domain" description="Major facilitator superfamily (MFS) profile" evidence="9">
    <location>
        <begin position="32"/>
        <end position="465"/>
    </location>
</feature>
<accession>A0AAV0ZLM4</accession>
<dbReference type="Gene3D" id="1.20.1250.20">
    <property type="entry name" value="MFS general substrate transporter like domains"/>
    <property type="match status" value="1"/>
</dbReference>
<gene>
    <name evidence="10" type="ORF">VFH_II107880</name>
</gene>
<dbReference type="PRINTS" id="PR00171">
    <property type="entry name" value="SUGRTRNSPORT"/>
</dbReference>
<dbReference type="InterPro" id="IPR005828">
    <property type="entry name" value="MFS_sugar_transport-like"/>
</dbReference>
<feature type="transmembrane region" description="Helical" evidence="8">
    <location>
        <begin position="69"/>
        <end position="89"/>
    </location>
</feature>
<dbReference type="PROSITE" id="PS00217">
    <property type="entry name" value="SUGAR_TRANSPORT_2"/>
    <property type="match status" value="1"/>
</dbReference>
<dbReference type="AlphaFoldDB" id="A0AAV0ZLM4"/>
<evidence type="ECO:0000256" key="7">
    <source>
        <dbReference type="RuleBase" id="RU003346"/>
    </source>
</evidence>
<dbReference type="GO" id="GO:0022857">
    <property type="term" value="F:transmembrane transporter activity"/>
    <property type="evidence" value="ECO:0007669"/>
    <property type="project" value="InterPro"/>
</dbReference>
<dbReference type="NCBIfam" id="TIGR00879">
    <property type="entry name" value="SP"/>
    <property type="match status" value="1"/>
</dbReference>
<evidence type="ECO:0000256" key="5">
    <source>
        <dbReference type="ARBA" id="ARBA00022989"/>
    </source>
</evidence>
<dbReference type="PANTHER" id="PTHR48020">
    <property type="entry name" value="PROTON MYO-INOSITOL COTRANSPORTER"/>
    <property type="match status" value="1"/>
</dbReference>
<dbReference type="InterPro" id="IPR003663">
    <property type="entry name" value="Sugar/inositol_transpt"/>
</dbReference>
<dbReference type="GO" id="GO:0015791">
    <property type="term" value="P:polyol transmembrane transport"/>
    <property type="evidence" value="ECO:0007669"/>
    <property type="project" value="UniProtKB-ARBA"/>
</dbReference>
<protein>
    <recommendedName>
        <fullName evidence="9">Major facilitator superfamily (MFS) profile domain-containing protein</fullName>
    </recommendedName>
</protein>